<dbReference type="EC" id="3.4.16.4" evidence="4"/>
<dbReference type="GO" id="GO:0009252">
    <property type="term" value="P:peptidoglycan biosynthetic process"/>
    <property type="evidence" value="ECO:0007669"/>
    <property type="project" value="UniProtKB-KW"/>
</dbReference>
<comment type="similarity">
    <text evidence="3 15">Belongs to the peptidase S11 family.</text>
</comment>
<dbReference type="AlphaFoldDB" id="A0A9X1CHJ0"/>
<keyword evidence="9" id="KW-0133">Cell shape</keyword>
<dbReference type="PRINTS" id="PR00725">
    <property type="entry name" value="DADACBPTASE1"/>
</dbReference>
<comment type="catalytic activity">
    <reaction evidence="12">
        <text>Preferential cleavage: (Ac)2-L-Lys-D-Ala-|-D-Ala. Also transpeptidation of peptidyl-alanyl moieties that are N-acyl substituents of D-alanine.</text>
        <dbReference type="EC" id="3.4.16.4"/>
    </reaction>
</comment>
<gene>
    <name evidence="18" type="ORF">J2Z64_002057</name>
</gene>
<evidence type="ECO:0000256" key="12">
    <source>
        <dbReference type="ARBA" id="ARBA00034000"/>
    </source>
</evidence>
<keyword evidence="6" id="KW-0645">Protease</keyword>
<evidence type="ECO:0000256" key="14">
    <source>
        <dbReference type="PIRSR" id="PIRSR618044-2"/>
    </source>
</evidence>
<keyword evidence="10" id="KW-0573">Peptidoglycan synthesis</keyword>
<dbReference type="GO" id="GO:0008360">
    <property type="term" value="P:regulation of cell shape"/>
    <property type="evidence" value="ECO:0007669"/>
    <property type="project" value="UniProtKB-KW"/>
</dbReference>
<evidence type="ECO:0000313" key="19">
    <source>
        <dbReference type="Proteomes" id="UP001138793"/>
    </source>
</evidence>
<feature type="signal peptide" evidence="16">
    <location>
        <begin position="1"/>
        <end position="24"/>
    </location>
</feature>
<dbReference type="EMBL" id="JAGGMB010000005">
    <property type="protein sequence ID" value="MBP2077802.1"/>
    <property type="molecule type" value="Genomic_DNA"/>
</dbReference>
<evidence type="ECO:0000256" key="1">
    <source>
        <dbReference type="ARBA" id="ARBA00003217"/>
    </source>
</evidence>
<evidence type="ECO:0000256" key="10">
    <source>
        <dbReference type="ARBA" id="ARBA00022984"/>
    </source>
</evidence>
<keyword evidence="8 18" id="KW-0378">Hydrolase</keyword>
<feature type="domain" description="Peptidase S11 D-Ala-D-Ala carboxypeptidase A C-terminal" evidence="17">
    <location>
        <begin position="285"/>
        <end position="376"/>
    </location>
</feature>
<evidence type="ECO:0000256" key="13">
    <source>
        <dbReference type="PIRSR" id="PIRSR618044-1"/>
    </source>
</evidence>
<comment type="pathway">
    <text evidence="2">Cell wall biogenesis; peptidoglycan biosynthesis.</text>
</comment>
<evidence type="ECO:0000256" key="2">
    <source>
        <dbReference type="ARBA" id="ARBA00004752"/>
    </source>
</evidence>
<dbReference type="Gene3D" id="2.60.410.10">
    <property type="entry name" value="D-Ala-D-Ala carboxypeptidase, C-terminal domain"/>
    <property type="match status" value="1"/>
</dbReference>
<evidence type="ECO:0000256" key="11">
    <source>
        <dbReference type="ARBA" id="ARBA00023316"/>
    </source>
</evidence>
<dbReference type="InterPro" id="IPR001967">
    <property type="entry name" value="Peptidase_S11_N"/>
</dbReference>
<dbReference type="Gene3D" id="3.40.710.10">
    <property type="entry name" value="DD-peptidase/beta-lactamase superfamily"/>
    <property type="match status" value="1"/>
</dbReference>
<name>A0A9X1CHJ0_9BACI</name>
<evidence type="ECO:0000256" key="4">
    <source>
        <dbReference type="ARBA" id="ARBA00012448"/>
    </source>
</evidence>
<feature type="active site" description="Proton acceptor" evidence="13">
    <location>
        <position position="72"/>
    </location>
</feature>
<evidence type="ECO:0000256" key="7">
    <source>
        <dbReference type="ARBA" id="ARBA00022729"/>
    </source>
</evidence>
<comment type="caution">
    <text evidence="18">The sequence shown here is derived from an EMBL/GenBank/DDBJ whole genome shotgun (WGS) entry which is preliminary data.</text>
</comment>
<feature type="chain" id="PRO_5040813689" description="serine-type D-Ala-D-Ala carboxypeptidase" evidence="16">
    <location>
        <begin position="25"/>
        <end position="394"/>
    </location>
</feature>
<evidence type="ECO:0000256" key="9">
    <source>
        <dbReference type="ARBA" id="ARBA00022960"/>
    </source>
</evidence>
<evidence type="ECO:0000313" key="18">
    <source>
        <dbReference type="EMBL" id="MBP2077802.1"/>
    </source>
</evidence>
<dbReference type="InterPro" id="IPR037167">
    <property type="entry name" value="Peptidase_S11_C_sf"/>
</dbReference>
<dbReference type="InterPro" id="IPR015956">
    <property type="entry name" value="Peniciliin-bd_prot_C_sf"/>
</dbReference>
<accession>A0A9X1CHJ0</accession>
<dbReference type="InterPro" id="IPR012338">
    <property type="entry name" value="Beta-lactam/transpept-like"/>
</dbReference>
<evidence type="ECO:0000259" key="17">
    <source>
        <dbReference type="SMART" id="SM00936"/>
    </source>
</evidence>
<evidence type="ECO:0000256" key="16">
    <source>
        <dbReference type="SAM" id="SignalP"/>
    </source>
</evidence>
<comment type="function">
    <text evidence="1">Removes C-terminal D-alanyl residues from sugar-peptide cell wall precursors.</text>
</comment>
<feature type="binding site" evidence="14">
    <location>
        <position position="235"/>
    </location>
    <ligand>
        <name>substrate</name>
    </ligand>
</feature>
<keyword evidence="19" id="KW-1185">Reference proteome</keyword>
<keyword evidence="5 18" id="KW-0121">Carboxypeptidase</keyword>
<evidence type="ECO:0000256" key="15">
    <source>
        <dbReference type="RuleBase" id="RU004016"/>
    </source>
</evidence>
<feature type="active site" description="Acyl-ester intermediate" evidence="13">
    <location>
        <position position="69"/>
    </location>
</feature>
<dbReference type="GO" id="GO:0071555">
    <property type="term" value="P:cell wall organization"/>
    <property type="evidence" value="ECO:0007669"/>
    <property type="project" value="UniProtKB-KW"/>
</dbReference>
<evidence type="ECO:0000256" key="6">
    <source>
        <dbReference type="ARBA" id="ARBA00022670"/>
    </source>
</evidence>
<keyword evidence="7 16" id="KW-0732">Signal</keyword>
<dbReference type="InterPro" id="IPR018044">
    <property type="entry name" value="Peptidase_S11"/>
</dbReference>
<evidence type="ECO:0000256" key="8">
    <source>
        <dbReference type="ARBA" id="ARBA00022801"/>
    </source>
</evidence>
<dbReference type="RefSeq" id="WP_187773786.1">
    <property type="nucleotide sequence ID" value="NZ_JAGGMB010000005.1"/>
</dbReference>
<sequence length="394" mass="44362">MKKVLRLITIMMVIALVVPVSALAEESNSEEENNLLNLAPDAKSAILLEQDTGEILFDKNAHEKLPPASMTKIMTLLLIMEALNEGNLQKDEMIRVSERAASMGGSQIFLEAGEEMSVDDLLKGVAIASGNDASVALAERIAGSEEAFVKKMNERAKELKLENTNFQNTTGLPADDHYSTSYDMAIIANELLKYESITDYTSIYEDYLRKGQDNEFWLVNTNKLVRFYPDVDGLKTGYTGEAKYCLTATAKRDDMRVIAVVMGAESPKERNAMVSGLLDYAFNQFETNKLFDKDEKITDVRLLKSKQKNVDIVTKQSISTLHKKGDAEKNIRTEVELQEAWNLPIKRGDEVGKLYVKDGEQVLYEIPLTVEEDIEKTTYFSLWKRTVQEMVKSH</sequence>
<keyword evidence="11" id="KW-0961">Cell wall biogenesis/degradation</keyword>
<dbReference type="InterPro" id="IPR012907">
    <property type="entry name" value="Peptidase_S11_C"/>
</dbReference>
<dbReference type="SUPFAM" id="SSF69189">
    <property type="entry name" value="Penicillin-binding protein associated domain"/>
    <property type="match status" value="1"/>
</dbReference>
<feature type="active site" evidence="13">
    <location>
        <position position="129"/>
    </location>
</feature>
<organism evidence="18 19">
    <name type="scientific">Oceanobacillus polygoni</name>
    <dbReference type="NCBI Taxonomy" id="1235259"/>
    <lineage>
        <taxon>Bacteria</taxon>
        <taxon>Bacillati</taxon>
        <taxon>Bacillota</taxon>
        <taxon>Bacilli</taxon>
        <taxon>Bacillales</taxon>
        <taxon>Bacillaceae</taxon>
        <taxon>Oceanobacillus</taxon>
    </lineage>
</organism>
<dbReference type="PANTHER" id="PTHR21581">
    <property type="entry name" value="D-ALANYL-D-ALANINE CARBOXYPEPTIDASE"/>
    <property type="match status" value="1"/>
</dbReference>
<dbReference type="Proteomes" id="UP001138793">
    <property type="component" value="Unassembled WGS sequence"/>
</dbReference>
<proteinExistence type="inferred from homology"/>
<dbReference type="Pfam" id="PF00768">
    <property type="entry name" value="Peptidase_S11"/>
    <property type="match status" value="1"/>
</dbReference>
<dbReference type="SMART" id="SM00936">
    <property type="entry name" value="PBP5_C"/>
    <property type="match status" value="1"/>
</dbReference>
<dbReference type="SUPFAM" id="SSF56601">
    <property type="entry name" value="beta-lactamase/transpeptidase-like"/>
    <property type="match status" value="1"/>
</dbReference>
<protein>
    <recommendedName>
        <fullName evidence="4">serine-type D-Ala-D-Ala carboxypeptidase</fullName>
        <ecNumber evidence="4">3.4.16.4</ecNumber>
    </recommendedName>
</protein>
<dbReference type="GO" id="GO:0006508">
    <property type="term" value="P:proteolysis"/>
    <property type="evidence" value="ECO:0007669"/>
    <property type="project" value="UniProtKB-KW"/>
</dbReference>
<dbReference type="Pfam" id="PF07943">
    <property type="entry name" value="PBP5_C"/>
    <property type="match status" value="1"/>
</dbReference>
<dbReference type="PANTHER" id="PTHR21581:SF6">
    <property type="entry name" value="TRAFFICKING PROTEIN PARTICLE COMPLEX SUBUNIT 12"/>
    <property type="match status" value="1"/>
</dbReference>
<reference evidence="18" key="1">
    <citation type="submission" date="2021-03" db="EMBL/GenBank/DDBJ databases">
        <title>Genomic Encyclopedia of Type Strains, Phase IV (KMG-IV): sequencing the most valuable type-strain genomes for metagenomic binning, comparative biology and taxonomic classification.</title>
        <authorList>
            <person name="Goeker M."/>
        </authorList>
    </citation>
    <scope>NUCLEOTIDE SEQUENCE</scope>
    <source>
        <strain evidence="18">DSM 107338</strain>
    </source>
</reference>
<dbReference type="GO" id="GO:0009002">
    <property type="term" value="F:serine-type D-Ala-D-Ala carboxypeptidase activity"/>
    <property type="evidence" value="ECO:0007669"/>
    <property type="project" value="UniProtKB-EC"/>
</dbReference>
<evidence type="ECO:0000256" key="5">
    <source>
        <dbReference type="ARBA" id="ARBA00022645"/>
    </source>
</evidence>
<evidence type="ECO:0000256" key="3">
    <source>
        <dbReference type="ARBA" id="ARBA00007164"/>
    </source>
</evidence>